<keyword evidence="1" id="KW-1133">Transmembrane helix</keyword>
<gene>
    <name evidence="2" type="ORF">VNO80_13838</name>
</gene>
<sequence length="67" mass="7475">MVALEARWWCWRDGGGSGSTMKSQLLCSLLTTKNLGGYFSHISLRFHFTLSVLVVVLVLPSSFPFKP</sequence>
<dbReference type="EMBL" id="JAYMYR010000005">
    <property type="protein sequence ID" value="KAK7365061.1"/>
    <property type="molecule type" value="Genomic_DNA"/>
</dbReference>
<evidence type="ECO:0000256" key="1">
    <source>
        <dbReference type="SAM" id="Phobius"/>
    </source>
</evidence>
<evidence type="ECO:0000313" key="3">
    <source>
        <dbReference type="Proteomes" id="UP001374584"/>
    </source>
</evidence>
<feature type="transmembrane region" description="Helical" evidence="1">
    <location>
        <begin position="38"/>
        <end position="59"/>
    </location>
</feature>
<name>A0AAN9RAC1_PHACN</name>
<organism evidence="2 3">
    <name type="scientific">Phaseolus coccineus</name>
    <name type="common">Scarlet runner bean</name>
    <name type="synonym">Phaseolus multiflorus</name>
    <dbReference type="NCBI Taxonomy" id="3886"/>
    <lineage>
        <taxon>Eukaryota</taxon>
        <taxon>Viridiplantae</taxon>
        <taxon>Streptophyta</taxon>
        <taxon>Embryophyta</taxon>
        <taxon>Tracheophyta</taxon>
        <taxon>Spermatophyta</taxon>
        <taxon>Magnoliopsida</taxon>
        <taxon>eudicotyledons</taxon>
        <taxon>Gunneridae</taxon>
        <taxon>Pentapetalae</taxon>
        <taxon>rosids</taxon>
        <taxon>fabids</taxon>
        <taxon>Fabales</taxon>
        <taxon>Fabaceae</taxon>
        <taxon>Papilionoideae</taxon>
        <taxon>50 kb inversion clade</taxon>
        <taxon>NPAAA clade</taxon>
        <taxon>indigoferoid/millettioid clade</taxon>
        <taxon>Phaseoleae</taxon>
        <taxon>Phaseolus</taxon>
    </lineage>
</organism>
<dbReference type="Proteomes" id="UP001374584">
    <property type="component" value="Unassembled WGS sequence"/>
</dbReference>
<keyword evidence="1" id="KW-0472">Membrane</keyword>
<evidence type="ECO:0000313" key="2">
    <source>
        <dbReference type="EMBL" id="KAK7365061.1"/>
    </source>
</evidence>
<keyword evidence="3" id="KW-1185">Reference proteome</keyword>
<protein>
    <submittedName>
        <fullName evidence="2">Uncharacterized protein</fullName>
    </submittedName>
</protein>
<comment type="caution">
    <text evidence="2">The sequence shown here is derived from an EMBL/GenBank/DDBJ whole genome shotgun (WGS) entry which is preliminary data.</text>
</comment>
<accession>A0AAN9RAC1</accession>
<reference evidence="2 3" key="1">
    <citation type="submission" date="2024-01" db="EMBL/GenBank/DDBJ databases">
        <title>The genomes of 5 underutilized Papilionoideae crops provide insights into root nodulation and disease resistanc.</title>
        <authorList>
            <person name="Jiang F."/>
        </authorList>
    </citation>
    <scope>NUCLEOTIDE SEQUENCE [LARGE SCALE GENOMIC DNA]</scope>
    <source>
        <strain evidence="2">JINMINGXINNONG_FW02</strain>
        <tissue evidence="2">Leaves</tissue>
    </source>
</reference>
<keyword evidence="1" id="KW-0812">Transmembrane</keyword>
<dbReference type="AlphaFoldDB" id="A0AAN9RAC1"/>
<proteinExistence type="predicted"/>